<feature type="region of interest" description="Disordered" evidence="1">
    <location>
        <begin position="13"/>
        <end position="43"/>
    </location>
</feature>
<dbReference type="EMBL" id="JABXBU010002230">
    <property type="protein sequence ID" value="KAF8767288.1"/>
    <property type="molecule type" value="Genomic_DNA"/>
</dbReference>
<organism evidence="2 3">
    <name type="scientific">Argiope bruennichi</name>
    <name type="common">Wasp spider</name>
    <name type="synonym">Aranea bruennichi</name>
    <dbReference type="NCBI Taxonomy" id="94029"/>
    <lineage>
        <taxon>Eukaryota</taxon>
        <taxon>Metazoa</taxon>
        <taxon>Ecdysozoa</taxon>
        <taxon>Arthropoda</taxon>
        <taxon>Chelicerata</taxon>
        <taxon>Arachnida</taxon>
        <taxon>Araneae</taxon>
        <taxon>Araneomorphae</taxon>
        <taxon>Entelegynae</taxon>
        <taxon>Araneoidea</taxon>
        <taxon>Araneidae</taxon>
        <taxon>Argiope</taxon>
    </lineage>
</organism>
<proteinExistence type="predicted"/>
<reference evidence="2" key="1">
    <citation type="journal article" date="2020" name="bioRxiv">
        <title>Chromosome-level reference genome of the European wasp spider Argiope bruennichi: a resource for studies on range expansion and evolutionary adaptation.</title>
        <authorList>
            <person name="Sheffer M.M."/>
            <person name="Hoppe A."/>
            <person name="Krehenwinkel H."/>
            <person name="Uhl G."/>
            <person name="Kuss A.W."/>
            <person name="Jensen L."/>
            <person name="Jensen C."/>
            <person name="Gillespie R.G."/>
            <person name="Hoff K.J."/>
            <person name="Prost S."/>
        </authorList>
    </citation>
    <scope>NUCLEOTIDE SEQUENCE</scope>
</reference>
<evidence type="ECO:0000313" key="3">
    <source>
        <dbReference type="Proteomes" id="UP000807504"/>
    </source>
</evidence>
<reference evidence="2" key="2">
    <citation type="submission" date="2020-06" db="EMBL/GenBank/DDBJ databases">
        <authorList>
            <person name="Sheffer M."/>
        </authorList>
    </citation>
    <scope>NUCLEOTIDE SEQUENCE</scope>
</reference>
<gene>
    <name evidence="2" type="ORF">HNY73_020271</name>
</gene>
<evidence type="ECO:0000256" key="1">
    <source>
        <dbReference type="SAM" id="MobiDB-lite"/>
    </source>
</evidence>
<evidence type="ECO:0000313" key="2">
    <source>
        <dbReference type="EMBL" id="KAF8767288.1"/>
    </source>
</evidence>
<dbReference type="AlphaFoldDB" id="A0A8T0E7D7"/>
<sequence length="87" mass="10044">MANRRNLNHADIAKLMEASDSSEEVSEYKNHTSDEIESESSDNDFDTAIQQMNYKGNIQPKNHESWICCHFLLNQPLFSGCFDMQEN</sequence>
<protein>
    <submittedName>
        <fullName evidence="2">Uncharacterized protein</fullName>
    </submittedName>
</protein>
<name>A0A8T0E7D7_ARGBR</name>
<keyword evidence="3" id="KW-1185">Reference proteome</keyword>
<comment type="caution">
    <text evidence="2">The sequence shown here is derived from an EMBL/GenBank/DDBJ whole genome shotgun (WGS) entry which is preliminary data.</text>
</comment>
<dbReference type="Proteomes" id="UP000807504">
    <property type="component" value="Unassembled WGS sequence"/>
</dbReference>
<accession>A0A8T0E7D7</accession>